<dbReference type="InterPro" id="IPR032823">
    <property type="entry name" value="BCA_ABC_TP_C"/>
</dbReference>
<keyword evidence="1" id="KW-0813">Transport</keyword>
<organism evidence="6 7">
    <name type="scientific">Candidatus Thermofonsia Clade 3 bacterium</name>
    <dbReference type="NCBI Taxonomy" id="2364212"/>
    <lineage>
        <taxon>Bacteria</taxon>
        <taxon>Bacillati</taxon>
        <taxon>Chloroflexota</taxon>
        <taxon>Candidatus Thermofontia</taxon>
        <taxon>Candidatus Thermofonsia Clade 3</taxon>
    </lineage>
</organism>
<feature type="domain" description="Branched-chain amino acid ATP-binding cassette transporter C-terminal" evidence="5">
    <location>
        <begin position="105"/>
        <end position="127"/>
    </location>
</feature>
<dbReference type="GO" id="GO:0005524">
    <property type="term" value="F:ATP binding"/>
    <property type="evidence" value="ECO:0007669"/>
    <property type="project" value="UniProtKB-KW"/>
</dbReference>
<sequence>EATLTQSARELLALVDLADAAHKPAAQLSYGQQRRLELACALALRPRLLLLDEPAAGMNPTEADALMHLILRLHREFNLTTILIEHNMRLIMNMCSRIQVLNYGRLIAEGAPDEIRRNPLVVEAYLG</sequence>
<evidence type="ECO:0000259" key="4">
    <source>
        <dbReference type="Pfam" id="PF00005"/>
    </source>
</evidence>
<protein>
    <submittedName>
        <fullName evidence="6">High-affinity branched-chain amino acid ABC transporter ATP-binding protein LivG</fullName>
    </submittedName>
</protein>
<feature type="domain" description="ABC transporter" evidence="4">
    <location>
        <begin position="6"/>
        <end position="55"/>
    </location>
</feature>
<dbReference type="AlphaFoldDB" id="A0A2M8Q6S0"/>
<dbReference type="InterPro" id="IPR003439">
    <property type="entry name" value="ABC_transporter-like_ATP-bd"/>
</dbReference>
<feature type="non-terminal residue" evidence="6">
    <location>
        <position position="1"/>
    </location>
</feature>
<dbReference type="Pfam" id="PF00005">
    <property type="entry name" value="ABC_tran"/>
    <property type="match status" value="1"/>
</dbReference>
<comment type="caution">
    <text evidence="6">The sequence shown here is derived from an EMBL/GenBank/DDBJ whole genome shotgun (WGS) entry which is preliminary data.</text>
</comment>
<dbReference type="Pfam" id="PF12399">
    <property type="entry name" value="BCA_ABC_TP_C"/>
    <property type="match status" value="1"/>
</dbReference>
<evidence type="ECO:0000256" key="2">
    <source>
        <dbReference type="ARBA" id="ARBA00022741"/>
    </source>
</evidence>
<evidence type="ECO:0000313" key="7">
    <source>
        <dbReference type="Proteomes" id="UP000230790"/>
    </source>
</evidence>
<feature type="non-terminal residue" evidence="6">
    <location>
        <position position="127"/>
    </location>
</feature>
<dbReference type="InterPro" id="IPR027417">
    <property type="entry name" value="P-loop_NTPase"/>
</dbReference>
<proteinExistence type="predicted"/>
<dbReference type="InterPro" id="IPR051120">
    <property type="entry name" value="ABC_AA/LPS_Transport"/>
</dbReference>
<evidence type="ECO:0000313" key="6">
    <source>
        <dbReference type="EMBL" id="PJF45496.1"/>
    </source>
</evidence>
<dbReference type="EMBL" id="PGTN01001035">
    <property type="protein sequence ID" value="PJF45496.1"/>
    <property type="molecule type" value="Genomic_DNA"/>
</dbReference>
<dbReference type="GO" id="GO:0005886">
    <property type="term" value="C:plasma membrane"/>
    <property type="evidence" value="ECO:0007669"/>
    <property type="project" value="TreeGrafter"/>
</dbReference>
<dbReference type="PANTHER" id="PTHR45772">
    <property type="entry name" value="CONSERVED COMPONENT OF ABC TRANSPORTER FOR NATURAL AMINO ACIDS-RELATED"/>
    <property type="match status" value="1"/>
</dbReference>
<keyword evidence="2" id="KW-0547">Nucleotide-binding</keyword>
<dbReference type="Gene3D" id="3.40.50.300">
    <property type="entry name" value="P-loop containing nucleotide triphosphate hydrolases"/>
    <property type="match status" value="1"/>
</dbReference>
<reference evidence="6 7" key="1">
    <citation type="submission" date="2017-11" db="EMBL/GenBank/DDBJ databases">
        <title>Evolution of Phototrophy in the Chloroflexi Phylum Driven by Horizontal Gene Transfer.</title>
        <authorList>
            <person name="Ward L.M."/>
            <person name="Hemp J."/>
            <person name="Shih P.M."/>
            <person name="Mcglynn S.E."/>
            <person name="Fischer W."/>
        </authorList>
    </citation>
    <scope>NUCLEOTIDE SEQUENCE [LARGE SCALE GENOMIC DNA]</scope>
    <source>
        <strain evidence="6">JP3_7</strain>
    </source>
</reference>
<accession>A0A2M8Q6S0</accession>
<gene>
    <name evidence="6" type="primary">livG</name>
    <name evidence="6" type="ORF">CUN48_18590</name>
</gene>
<keyword evidence="3 6" id="KW-0067">ATP-binding</keyword>
<dbReference type="GO" id="GO:0016887">
    <property type="term" value="F:ATP hydrolysis activity"/>
    <property type="evidence" value="ECO:0007669"/>
    <property type="project" value="InterPro"/>
</dbReference>
<dbReference type="Proteomes" id="UP000230790">
    <property type="component" value="Unassembled WGS sequence"/>
</dbReference>
<evidence type="ECO:0000256" key="1">
    <source>
        <dbReference type="ARBA" id="ARBA00022448"/>
    </source>
</evidence>
<name>A0A2M8Q6S0_9CHLR</name>
<dbReference type="PANTHER" id="PTHR45772:SF9">
    <property type="entry name" value="CONSERVED COMPONENT OF ABC TRANSPORTER FOR NATURAL AMINO ACIDS"/>
    <property type="match status" value="1"/>
</dbReference>
<evidence type="ECO:0000256" key="3">
    <source>
        <dbReference type="ARBA" id="ARBA00022840"/>
    </source>
</evidence>
<evidence type="ECO:0000259" key="5">
    <source>
        <dbReference type="Pfam" id="PF12399"/>
    </source>
</evidence>
<dbReference type="SUPFAM" id="SSF52540">
    <property type="entry name" value="P-loop containing nucleoside triphosphate hydrolases"/>
    <property type="match status" value="1"/>
</dbReference>